<keyword evidence="2" id="KW-1185">Reference proteome</keyword>
<proteinExistence type="predicted"/>
<reference evidence="1 2" key="1">
    <citation type="submission" date="2022-10" db="EMBL/GenBank/DDBJ databases">
        <title>The complete genomes of actinobacterial strains from the NBC collection.</title>
        <authorList>
            <person name="Joergensen T.S."/>
            <person name="Alvarez Arevalo M."/>
            <person name="Sterndorff E.B."/>
            <person name="Faurdal D."/>
            <person name="Vuksanovic O."/>
            <person name="Mourched A.-S."/>
            <person name="Charusanti P."/>
            <person name="Shaw S."/>
            <person name="Blin K."/>
            <person name="Weber T."/>
        </authorList>
    </citation>
    <scope>NUCLEOTIDE SEQUENCE [LARGE SCALE GENOMIC DNA]</scope>
    <source>
        <strain evidence="1 2">NBC_00319</strain>
    </source>
</reference>
<protein>
    <submittedName>
        <fullName evidence="1">Uncharacterized protein</fullName>
    </submittedName>
</protein>
<dbReference type="EMBL" id="CP108021">
    <property type="protein sequence ID" value="WUM19408.1"/>
    <property type="molecule type" value="Genomic_DNA"/>
</dbReference>
<sequence>MHDATIEAALDRASMRWAHGVGTEVTNAAREIITEDGHVDEGRMRAAVDYAVRRGNKSVTTIVGCDVDYAVFFHTGTGIHGPHGTPIVPVSAKALRFEPRPAAVRRKTPRGGVDARYIFRRSVQGMERSPFMVKALHRVIGDDSLIRDRTP</sequence>
<dbReference type="RefSeq" id="WP_328856917.1">
    <property type="nucleotide sequence ID" value="NZ_CP108021.1"/>
</dbReference>
<dbReference type="KEGG" id="whr:OG579_17115"/>
<dbReference type="AlphaFoldDB" id="A0AAU4K048"/>
<accession>A0AAU4K048</accession>
<gene>
    <name evidence="1" type="ORF">OG579_17115</name>
</gene>
<evidence type="ECO:0000313" key="2">
    <source>
        <dbReference type="Proteomes" id="UP001432128"/>
    </source>
</evidence>
<name>A0AAU4K048_9NOCA</name>
<dbReference type="Proteomes" id="UP001432128">
    <property type="component" value="Chromosome"/>
</dbReference>
<organism evidence="1 2">
    <name type="scientific">Williamsia herbipolensis</name>
    <dbReference type="NCBI Taxonomy" id="1603258"/>
    <lineage>
        <taxon>Bacteria</taxon>
        <taxon>Bacillati</taxon>
        <taxon>Actinomycetota</taxon>
        <taxon>Actinomycetes</taxon>
        <taxon>Mycobacteriales</taxon>
        <taxon>Nocardiaceae</taxon>
        <taxon>Williamsia</taxon>
    </lineage>
</organism>
<evidence type="ECO:0000313" key="1">
    <source>
        <dbReference type="EMBL" id="WUM19408.1"/>
    </source>
</evidence>